<feature type="domain" description="Sm" evidence="2">
    <location>
        <begin position="48"/>
        <end position="115"/>
    </location>
</feature>
<dbReference type="InterPro" id="IPR052840">
    <property type="entry name" value="U7_snRNA_Sm-like"/>
</dbReference>
<dbReference type="GO" id="GO:0071254">
    <property type="term" value="C:cytoplasmic U snRNP body"/>
    <property type="evidence" value="ECO:0007669"/>
    <property type="project" value="TreeGrafter"/>
</dbReference>
<dbReference type="GO" id="GO:0016604">
    <property type="term" value="C:nuclear body"/>
    <property type="evidence" value="ECO:0007669"/>
    <property type="project" value="TreeGrafter"/>
</dbReference>
<dbReference type="GO" id="GO:0006398">
    <property type="term" value="P:mRNA 3'-end processing by stem-loop binding and cleavage"/>
    <property type="evidence" value="ECO:0007669"/>
    <property type="project" value="TreeGrafter"/>
</dbReference>
<accession>A0A0M0LPP9</accession>
<evidence type="ECO:0000313" key="3">
    <source>
        <dbReference type="EMBL" id="KOO52999.1"/>
    </source>
</evidence>
<dbReference type="Gene3D" id="2.30.30.100">
    <property type="match status" value="1"/>
</dbReference>
<protein>
    <recommendedName>
        <fullName evidence="2">Sm domain-containing protein</fullName>
    </recommendedName>
</protein>
<evidence type="ECO:0000313" key="4">
    <source>
        <dbReference type="Proteomes" id="UP000037460"/>
    </source>
</evidence>
<dbReference type="GO" id="GO:0071208">
    <property type="term" value="F:histone pre-mRNA DCP binding"/>
    <property type="evidence" value="ECO:0007669"/>
    <property type="project" value="TreeGrafter"/>
</dbReference>
<dbReference type="SUPFAM" id="SSF50182">
    <property type="entry name" value="Sm-like ribonucleoproteins"/>
    <property type="match status" value="1"/>
</dbReference>
<feature type="non-terminal residue" evidence="3">
    <location>
        <position position="1"/>
    </location>
</feature>
<feature type="region of interest" description="Disordered" evidence="1">
    <location>
        <begin position="1"/>
        <end position="36"/>
    </location>
</feature>
<name>A0A0M0LPP9_9EUKA</name>
<organism evidence="3 4">
    <name type="scientific">Chrysochromulina tobinii</name>
    <dbReference type="NCBI Taxonomy" id="1460289"/>
    <lineage>
        <taxon>Eukaryota</taxon>
        <taxon>Haptista</taxon>
        <taxon>Haptophyta</taxon>
        <taxon>Prymnesiophyceae</taxon>
        <taxon>Prymnesiales</taxon>
        <taxon>Chrysochromulinaceae</taxon>
        <taxon>Chrysochromulina</taxon>
    </lineage>
</organism>
<keyword evidence="4" id="KW-1185">Reference proteome</keyword>
<dbReference type="GO" id="GO:0071209">
    <property type="term" value="F:U7 snRNA binding"/>
    <property type="evidence" value="ECO:0007669"/>
    <property type="project" value="TreeGrafter"/>
</dbReference>
<dbReference type="EMBL" id="JWZX01000427">
    <property type="protein sequence ID" value="KOO52999.1"/>
    <property type="molecule type" value="Genomic_DNA"/>
</dbReference>
<dbReference type="Proteomes" id="UP000037460">
    <property type="component" value="Unassembled WGS sequence"/>
</dbReference>
<sequence>YASGSAPTASARPAAAPAPSSAAASGASSSSFHSRQQQEDAALLTLNTLLHAMVGKTLAIDCKDDRTVRGCLKKADNYMNLLLTDAEESMPGAADQVTRHATLRISNSSIRCVHLPAETDAPELMISRLRAIDRGRHRFRKRVKLQPKARPERHAPIVSAIVTEADAYGT</sequence>
<evidence type="ECO:0000256" key="1">
    <source>
        <dbReference type="SAM" id="MobiDB-lite"/>
    </source>
</evidence>
<dbReference type="PANTHER" id="PTHR21196">
    <property type="entry name" value="U7 SNRNA-ASSOCIATED SM-LIKE PROTEIN LSM10"/>
    <property type="match status" value="1"/>
</dbReference>
<feature type="compositionally biased region" description="Low complexity" evidence="1">
    <location>
        <begin position="1"/>
        <end position="31"/>
    </location>
</feature>
<comment type="caution">
    <text evidence="3">The sequence shown here is derived from an EMBL/GenBank/DDBJ whole genome shotgun (WGS) entry which is preliminary data.</text>
</comment>
<dbReference type="SMART" id="SM00651">
    <property type="entry name" value="Sm"/>
    <property type="match status" value="1"/>
</dbReference>
<dbReference type="Pfam" id="PF01423">
    <property type="entry name" value="LSM"/>
    <property type="match status" value="1"/>
</dbReference>
<dbReference type="AlphaFoldDB" id="A0A0M0LPP9"/>
<proteinExistence type="predicted"/>
<dbReference type="InterPro" id="IPR001163">
    <property type="entry name" value="Sm_dom_euk/arc"/>
</dbReference>
<gene>
    <name evidence="3" type="ORF">Ctob_010767</name>
</gene>
<reference evidence="4" key="1">
    <citation type="journal article" date="2015" name="PLoS Genet.">
        <title>Genome Sequence and Transcriptome Analyses of Chrysochromulina tobin: Metabolic Tools for Enhanced Algal Fitness in the Prominent Order Prymnesiales (Haptophyceae).</title>
        <authorList>
            <person name="Hovde B.T."/>
            <person name="Deodato C.R."/>
            <person name="Hunsperger H.M."/>
            <person name="Ryken S.A."/>
            <person name="Yost W."/>
            <person name="Jha R.K."/>
            <person name="Patterson J."/>
            <person name="Monnat R.J. Jr."/>
            <person name="Barlow S.B."/>
            <person name="Starkenburg S.R."/>
            <person name="Cattolico R.A."/>
        </authorList>
    </citation>
    <scope>NUCLEOTIDE SEQUENCE</scope>
    <source>
        <strain evidence="4">CCMP291</strain>
    </source>
</reference>
<evidence type="ECO:0000259" key="2">
    <source>
        <dbReference type="SMART" id="SM00651"/>
    </source>
</evidence>
<dbReference type="PANTHER" id="PTHR21196:SF1">
    <property type="entry name" value="U7 SNRNA-ASSOCIATED SM-LIKE PROTEIN LSM10"/>
    <property type="match status" value="1"/>
</dbReference>
<dbReference type="CDD" id="cd00600">
    <property type="entry name" value="Sm_like"/>
    <property type="match status" value="1"/>
</dbReference>
<dbReference type="InterPro" id="IPR010920">
    <property type="entry name" value="LSM_dom_sf"/>
</dbReference>